<dbReference type="PROSITE" id="PS50011">
    <property type="entry name" value="PROTEIN_KINASE_DOM"/>
    <property type="match status" value="1"/>
</dbReference>
<organism evidence="3 4">
    <name type="scientific">Coemansia asiatica</name>
    <dbReference type="NCBI Taxonomy" id="1052880"/>
    <lineage>
        <taxon>Eukaryota</taxon>
        <taxon>Fungi</taxon>
        <taxon>Fungi incertae sedis</taxon>
        <taxon>Zoopagomycota</taxon>
        <taxon>Kickxellomycotina</taxon>
        <taxon>Kickxellomycetes</taxon>
        <taxon>Kickxellales</taxon>
        <taxon>Kickxellaceae</taxon>
        <taxon>Coemansia</taxon>
    </lineage>
</organism>
<evidence type="ECO:0000313" key="3">
    <source>
        <dbReference type="EMBL" id="KAJ1641624.1"/>
    </source>
</evidence>
<dbReference type="AlphaFoldDB" id="A0A9W8CGQ1"/>
<dbReference type="InterPro" id="IPR000719">
    <property type="entry name" value="Prot_kinase_dom"/>
</dbReference>
<keyword evidence="4" id="KW-1185">Reference proteome</keyword>
<protein>
    <recommendedName>
        <fullName evidence="2">Protein kinase domain-containing protein</fullName>
    </recommendedName>
</protein>
<accession>A0A9W8CGQ1</accession>
<feature type="domain" description="Protein kinase" evidence="2">
    <location>
        <begin position="1"/>
        <end position="290"/>
    </location>
</feature>
<comment type="caution">
    <text evidence="3">The sequence shown here is derived from an EMBL/GenBank/DDBJ whole genome shotgun (WGS) entry which is preliminary data.</text>
</comment>
<dbReference type="SUPFAM" id="SSF56112">
    <property type="entry name" value="Protein kinase-like (PK-like)"/>
    <property type="match status" value="1"/>
</dbReference>
<evidence type="ECO:0000256" key="1">
    <source>
        <dbReference type="SAM" id="MobiDB-lite"/>
    </source>
</evidence>
<dbReference type="Gene3D" id="1.10.510.10">
    <property type="entry name" value="Transferase(Phosphotransferase) domain 1"/>
    <property type="match status" value="1"/>
</dbReference>
<feature type="compositionally biased region" description="Polar residues" evidence="1">
    <location>
        <begin position="361"/>
        <end position="373"/>
    </location>
</feature>
<evidence type="ECO:0000313" key="4">
    <source>
        <dbReference type="Proteomes" id="UP001145021"/>
    </source>
</evidence>
<name>A0A9W8CGQ1_9FUNG</name>
<dbReference type="GO" id="GO:0004672">
    <property type="term" value="F:protein kinase activity"/>
    <property type="evidence" value="ECO:0007669"/>
    <property type="project" value="InterPro"/>
</dbReference>
<gene>
    <name evidence="3" type="ORF">LPJ64_006421</name>
</gene>
<feature type="region of interest" description="Disordered" evidence="1">
    <location>
        <begin position="344"/>
        <end position="432"/>
    </location>
</feature>
<dbReference type="PANTHER" id="PTHR11909">
    <property type="entry name" value="CASEIN KINASE-RELATED"/>
    <property type="match status" value="1"/>
</dbReference>
<dbReference type="Pfam" id="PF17667">
    <property type="entry name" value="Pkinase_fungal"/>
    <property type="match status" value="1"/>
</dbReference>
<reference evidence="3" key="1">
    <citation type="submission" date="2022-07" db="EMBL/GenBank/DDBJ databases">
        <title>Phylogenomic reconstructions and comparative analyses of Kickxellomycotina fungi.</title>
        <authorList>
            <person name="Reynolds N.K."/>
            <person name="Stajich J.E."/>
            <person name="Barry K."/>
            <person name="Grigoriev I.V."/>
            <person name="Crous P."/>
            <person name="Smith M.E."/>
        </authorList>
    </citation>
    <scope>NUCLEOTIDE SEQUENCE</scope>
    <source>
        <strain evidence="3">NBRC 105413</strain>
    </source>
</reference>
<sequence>EIVDREVSLHGRIAYIVKGKFGGKAAVLKLSWTSVDRLPENAAYEILLRDEVKGIPKMLRRGLLIEDFGGFRLEFMIMEDCGDSLSKALLIIHDGDKKAFTETVKSIVCQTTACLISANLSGIVHRDISDGNITVRYNYSTKTPDARIIDWGYAKDHYSGSDESNTVGEKWRYDSVKIGSNEIKNDPFTGTPRYMSISTLFGNTTRSVIDDIESLFYVVLDALRTIFPTSKDNAKDQGFGFHRQFEALGFMRIACISFDKDWLVNFGIKKNDIPSDLVEMLEAMRRVLFFDRGKFIGSDLASENGYEYDIDTESAKFFMNDEDIKLLSQVDPVTGKMMTKAVVHQSPVQRRVAKKPRSIIENPQTLPATSETPQPLPVIIESPQSSPTTRRKRKAAIVAAAQPETPKRQRHTTDTSRRQGGPVLRSRAAGKK</sequence>
<dbReference type="GO" id="GO:0005524">
    <property type="term" value="F:ATP binding"/>
    <property type="evidence" value="ECO:0007669"/>
    <property type="project" value="InterPro"/>
</dbReference>
<dbReference type="Proteomes" id="UP001145021">
    <property type="component" value="Unassembled WGS sequence"/>
</dbReference>
<evidence type="ECO:0000259" key="2">
    <source>
        <dbReference type="PROSITE" id="PS50011"/>
    </source>
</evidence>
<dbReference type="InterPro" id="IPR050235">
    <property type="entry name" value="CK1_Ser-Thr_kinase"/>
</dbReference>
<feature type="compositionally biased region" description="Basic and acidic residues" evidence="1">
    <location>
        <begin position="405"/>
        <end position="417"/>
    </location>
</feature>
<proteinExistence type="predicted"/>
<dbReference type="InterPro" id="IPR040976">
    <property type="entry name" value="Pkinase_fungal"/>
</dbReference>
<dbReference type="EMBL" id="JANBOH010000818">
    <property type="protein sequence ID" value="KAJ1641624.1"/>
    <property type="molecule type" value="Genomic_DNA"/>
</dbReference>
<dbReference type="InterPro" id="IPR011009">
    <property type="entry name" value="Kinase-like_dom_sf"/>
</dbReference>
<feature type="non-terminal residue" evidence="3">
    <location>
        <position position="1"/>
    </location>
</feature>